<comment type="subcellular location">
    <subcellularLocation>
        <location evidence="1">Membrane</location>
        <topology evidence="1">Multi-pass membrane protein</topology>
    </subcellularLocation>
</comment>
<feature type="transmembrane region" description="Helical" evidence="6">
    <location>
        <begin position="69"/>
        <end position="87"/>
    </location>
</feature>
<evidence type="ECO:0000256" key="5">
    <source>
        <dbReference type="SAM" id="MobiDB-lite"/>
    </source>
</evidence>
<organism evidence="8 9">
    <name type="scientific">Asanoa ishikariensis</name>
    <dbReference type="NCBI Taxonomy" id="137265"/>
    <lineage>
        <taxon>Bacteria</taxon>
        <taxon>Bacillati</taxon>
        <taxon>Actinomycetota</taxon>
        <taxon>Actinomycetes</taxon>
        <taxon>Micromonosporales</taxon>
        <taxon>Micromonosporaceae</taxon>
        <taxon>Asanoa</taxon>
    </lineage>
</organism>
<dbReference type="Pfam" id="PF13515">
    <property type="entry name" value="FUSC_2"/>
    <property type="match status" value="1"/>
</dbReference>
<name>A0A1H3R7N5_9ACTN</name>
<evidence type="ECO:0000313" key="9">
    <source>
        <dbReference type="Proteomes" id="UP000199632"/>
    </source>
</evidence>
<feature type="transmembrane region" description="Helical" evidence="6">
    <location>
        <begin position="44"/>
        <end position="62"/>
    </location>
</feature>
<sequence length="336" mass="34595">MADGRLRARLRATWIDRWVVLELGVAAGLAWFIAGMVLGQTNAFFAPAAAVLVVGGSIGRQLRQTVELIAGVTVGLILADGLVHLIGRGPIQLAVVVVLAAGLALLVSGGKMLLNQATTTAVLIVALYPSANAGIFYERWLDALIGAGVALGVRAVVVPFLPLALRRATGVLRASLADAFDGANAGLRAADQPVTRDAAARLESAQTVLRDLAEETGRLAKVVSIAVARHRTRQILAGVEAKLPHLGSALTHAHLALRAEADELPAKVPDDLVDAVSALAHASDELVESLLRPAGSAKESPGPPPEHRLAGVSPPVAEHVRSAAGELARAAAPSGV</sequence>
<proteinExistence type="predicted"/>
<feature type="transmembrane region" description="Helical" evidence="6">
    <location>
        <begin position="20"/>
        <end position="38"/>
    </location>
</feature>
<evidence type="ECO:0000256" key="3">
    <source>
        <dbReference type="ARBA" id="ARBA00022989"/>
    </source>
</evidence>
<dbReference type="InterPro" id="IPR049453">
    <property type="entry name" value="Memb_transporter_dom"/>
</dbReference>
<evidence type="ECO:0000313" key="8">
    <source>
        <dbReference type="EMBL" id="SDZ21670.1"/>
    </source>
</evidence>
<reference evidence="9" key="1">
    <citation type="submission" date="2016-10" db="EMBL/GenBank/DDBJ databases">
        <authorList>
            <person name="Varghese N."/>
            <person name="Submissions S."/>
        </authorList>
    </citation>
    <scope>NUCLEOTIDE SEQUENCE [LARGE SCALE GENOMIC DNA]</scope>
    <source>
        <strain evidence="9">DSM 44718</strain>
    </source>
</reference>
<dbReference type="GO" id="GO:0016020">
    <property type="term" value="C:membrane"/>
    <property type="evidence" value="ECO:0007669"/>
    <property type="project" value="UniProtKB-SubCell"/>
</dbReference>
<evidence type="ECO:0000256" key="4">
    <source>
        <dbReference type="ARBA" id="ARBA00023136"/>
    </source>
</evidence>
<dbReference type="EMBL" id="FNQB01000002">
    <property type="protein sequence ID" value="SDZ21670.1"/>
    <property type="molecule type" value="Genomic_DNA"/>
</dbReference>
<feature type="region of interest" description="Disordered" evidence="5">
    <location>
        <begin position="293"/>
        <end position="315"/>
    </location>
</feature>
<dbReference type="RefSeq" id="WP_090793298.1">
    <property type="nucleotide sequence ID" value="NZ_BOND01000008.1"/>
</dbReference>
<keyword evidence="9" id="KW-1185">Reference proteome</keyword>
<keyword evidence="2 6" id="KW-0812">Transmembrane</keyword>
<feature type="transmembrane region" description="Helical" evidence="6">
    <location>
        <begin position="121"/>
        <end position="137"/>
    </location>
</feature>
<dbReference type="STRING" id="137265.SAMN05421684_3557"/>
<evidence type="ECO:0000256" key="2">
    <source>
        <dbReference type="ARBA" id="ARBA00022692"/>
    </source>
</evidence>
<gene>
    <name evidence="8" type="ORF">SAMN05421684_3557</name>
</gene>
<dbReference type="AlphaFoldDB" id="A0A1H3R7N5"/>
<accession>A0A1H3R7N5</accession>
<dbReference type="Proteomes" id="UP000199632">
    <property type="component" value="Unassembled WGS sequence"/>
</dbReference>
<feature type="transmembrane region" description="Helical" evidence="6">
    <location>
        <begin position="143"/>
        <end position="165"/>
    </location>
</feature>
<dbReference type="OrthoDB" id="5198202at2"/>
<feature type="transmembrane region" description="Helical" evidence="6">
    <location>
        <begin position="93"/>
        <end position="114"/>
    </location>
</feature>
<evidence type="ECO:0000256" key="6">
    <source>
        <dbReference type="SAM" id="Phobius"/>
    </source>
</evidence>
<keyword evidence="4 6" id="KW-0472">Membrane</keyword>
<evidence type="ECO:0000259" key="7">
    <source>
        <dbReference type="Pfam" id="PF13515"/>
    </source>
</evidence>
<feature type="domain" description="Integral membrane bound transporter" evidence="7">
    <location>
        <begin position="29"/>
        <end position="151"/>
    </location>
</feature>
<protein>
    <submittedName>
        <fullName evidence="8">Fusaric acid resistance protein-like</fullName>
    </submittedName>
</protein>
<keyword evidence="3 6" id="KW-1133">Transmembrane helix</keyword>
<evidence type="ECO:0000256" key="1">
    <source>
        <dbReference type="ARBA" id="ARBA00004141"/>
    </source>
</evidence>